<dbReference type="Proteomes" id="UP000230935">
    <property type="component" value="Unassembled WGS sequence"/>
</dbReference>
<dbReference type="InterPro" id="IPR029062">
    <property type="entry name" value="Class_I_gatase-like"/>
</dbReference>
<dbReference type="FunFam" id="3.30.300.10:FF:000002">
    <property type="entry name" value="GMP synthase [glutamine-hydrolyzing]"/>
    <property type="match status" value="1"/>
</dbReference>
<dbReference type="PRINTS" id="PR00097">
    <property type="entry name" value="ANTSNTHASEII"/>
</dbReference>
<keyword evidence="8 9" id="KW-0315">Glutamine amidotransferase</keyword>
<keyword evidence="3 9" id="KW-0436">Ligase</keyword>
<feature type="active site" evidence="9">
    <location>
        <position position="165"/>
    </location>
</feature>
<dbReference type="CDD" id="cd01997">
    <property type="entry name" value="GMP_synthase_C"/>
    <property type="match status" value="1"/>
</dbReference>
<dbReference type="Gene3D" id="3.30.300.10">
    <property type="match status" value="1"/>
</dbReference>
<dbReference type="NCBIfam" id="NF000848">
    <property type="entry name" value="PRK00074.1"/>
    <property type="match status" value="1"/>
</dbReference>
<evidence type="ECO:0000256" key="7">
    <source>
        <dbReference type="ARBA" id="ARBA00022840"/>
    </source>
</evidence>
<evidence type="ECO:0000256" key="6">
    <source>
        <dbReference type="ARBA" id="ARBA00022755"/>
    </source>
</evidence>
<feature type="active site" evidence="9">
    <location>
        <position position="167"/>
    </location>
</feature>
<organism evidence="12 13">
    <name type="scientific">Candidatus Buchananbacteria bacterium CG10_big_fil_rev_8_21_14_0_10_42_9</name>
    <dbReference type="NCBI Taxonomy" id="1974526"/>
    <lineage>
        <taxon>Bacteria</taxon>
        <taxon>Candidatus Buchananiibacteriota</taxon>
    </lineage>
</organism>
<dbReference type="Pfam" id="PF00958">
    <property type="entry name" value="GMP_synt_C"/>
    <property type="match status" value="1"/>
</dbReference>
<feature type="binding site" evidence="10">
    <location>
        <begin position="219"/>
        <end position="225"/>
    </location>
    <ligand>
        <name>ATP</name>
        <dbReference type="ChEBI" id="CHEBI:30616"/>
    </ligand>
</feature>
<dbReference type="GO" id="GO:0005524">
    <property type="term" value="F:ATP binding"/>
    <property type="evidence" value="ECO:0007669"/>
    <property type="project" value="UniProtKB-UniRule"/>
</dbReference>
<dbReference type="SUPFAM" id="SSF52402">
    <property type="entry name" value="Adenine nucleotide alpha hydrolases-like"/>
    <property type="match status" value="1"/>
</dbReference>
<dbReference type="InterPro" id="IPR001674">
    <property type="entry name" value="GMP_synth_C"/>
</dbReference>
<comment type="subunit">
    <text evidence="9">Homodimer.</text>
</comment>
<dbReference type="InterPro" id="IPR004739">
    <property type="entry name" value="GMP_synth_GATase"/>
</dbReference>
<dbReference type="Gene3D" id="3.40.50.620">
    <property type="entry name" value="HUPs"/>
    <property type="match status" value="1"/>
</dbReference>
<dbReference type="SUPFAM" id="SSF52317">
    <property type="entry name" value="Class I glutamine amidotransferase-like"/>
    <property type="match status" value="1"/>
</dbReference>
<dbReference type="GO" id="GO:0003921">
    <property type="term" value="F:GMP synthase activity"/>
    <property type="evidence" value="ECO:0007669"/>
    <property type="project" value="InterPro"/>
</dbReference>
<evidence type="ECO:0000256" key="1">
    <source>
        <dbReference type="ARBA" id="ARBA00002332"/>
    </source>
</evidence>
<gene>
    <name evidence="9" type="primary">guaA</name>
    <name evidence="12" type="ORF">COT81_05485</name>
</gene>
<dbReference type="NCBIfam" id="TIGR00884">
    <property type="entry name" value="guaA_Cterm"/>
    <property type="match status" value="1"/>
</dbReference>
<dbReference type="UniPathway" id="UPA00189">
    <property type="reaction ID" value="UER00296"/>
</dbReference>
<dbReference type="InterPro" id="IPR017926">
    <property type="entry name" value="GATASE"/>
</dbReference>
<dbReference type="AlphaFoldDB" id="A0A2H0VZT1"/>
<dbReference type="InterPro" id="IPR018317">
    <property type="entry name" value="QueC"/>
</dbReference>
<keyword evidence="5 9" id="KW-0332">GMP biosynthesis</keyword>
<evidence type="ECO:0000256" key="8">
    <source>
        <dbReference type="ARBA" id="ARBA00022962"/>
    </source>
</evidence>
<dbReference type="PANTHER" id="PTHR11922">
    <property type="entry name" value="GMP SYNTHASE-RELATED"/>
    <property type="match status" value="1"/>
</dbReference>
<dbReference type="NCBIfam" id="TIGR00888">
    <property type="entry name" value="guaA_Nterm"/>
    <property type="match status" value="1"/>
</dbReference>
<dbReference type="InterPro" id="IPR022955">
    <property type="entry name" value="GMP_synthase"/>
</dbReference>
<evidence type="ECO:0000313" key="13">
    <source>
        <dbReference type="Proteomes" id="UP000230935"/>
    </source>
</evidence>
<dbReference type="Gene3D" id="3.40.50.880">
    <property type="match status" value="1"/>
</dbReference>
<comment type="pathway">
    <text evidence="2 9">Purine metabolism; GMP biosynthesis; GMP from XMP (L-Gln route): step 1/1.</text>
</comment>
<dbReference type="FunFam" id="3.40.50.880:FF:000001">
    <property type="entry name" value="GMP synthase [glutamine-hydrolyzing]"/>
    <property type="match status" value="1"/>
</dbReference>
<evidence type="ECO:0000256" key="5">
    <source>
        <dbReference type="ARBA" id="ARBA00022749"/>
    </source>
</evidence>
<evidence type="ECO:0000256" key="4">
    <source>
        <dbReference type="ARBA" id="ARBA00022741"/>
    </source>
</evidence>
<dbReference type="Pfam" id="PF00117">
    <property type="entry name" value="GATase"/>
    <property type="match status" value="1"/>
</dbReference>
<dbReference type="PROSITE" id="PS51273">
    <property type="entry name" value="GATASE_TYPE_1"/>
    <property type="match status" value="1"/>
</dbReference>
<dbReference type="HAMAP" id="MF_00344">
    <property type="entry name" value="GMP_synthase"/>
    <property type="match status" value="1"/>
</dbReference>
<comment type="caution">
    <text evidence="12">The sequence shown here is derived from an EMBL/GenBank/DDBJ whole genome shotgun (WGS) entry which is preliminary data.</text>
</comment>
<dbReference type="PRINTS" id="PR00099">
    <property type="entry name" value="CPSGATASE"/>
</dbReference>
<reference evidence="13" key="1">
    <citation type="submission" date="2017-09" db="EMBL/GenBank/DDBJ databases">
        <title>Depth-based differentiation of microbial function through sediment-hosted aquifers and enrichment of novel symbionts in the deep terrestrial subsurface.</title>
        <authorList>
            <person name="Probst A.J."/>
            <person name="Ladd B."/>
            <person name="Jarett J.K."/>
            <person name="Geller-Mcgrath D.E."/>
            <person name="Sieber C.M.K."/>
            <person name="Emerson J.B."/>
            <person name="Anantharaman K."/>
            <person name="Thomas B.C."/>
            <person name="Malmstrom R."/>
            <person name="Stieglmeier M."/>
            <person name="Klingl A."/>
            <person name="Woyke T."/>
            <person name="Ryan C.M."/>
            <person name="Banfield J.F."/>
        </authorList>
    </citation>
    <scope>NUCLEOTIDE SEQUENCE [LARGE SCALE GENOMIC DNA]</scope>
</reference>
<dbReference type="SUPFAM" id="SSF54810">
    <property type="entry name" value="GMP synthetase C-terminal dimerisation domain"/>
    <property type="match status" value="1"/>
</dbReference>
<keyword evidence="7 9" id="KW-0067">ATP-binding</keyword>
<evidence type="ECO:0000259" key="11">
    <source>
        <dbReference type="PROSITE" id="PS51553"/>
    </source>
</evidence>
<accession>A0A2H0VZT1</accession>
<keyword evidence="4 9" id="KW-0547">Nucleotide-binding</keyword>
<evidence type="ECO:0000256" key="3">
    <source>
        <dbReference type="ARBA" id="ARBA00022598"/>
    </source>
</evidence>
<evidence type="ECO:0000256" key="2">
    <source>
        <dbReference type="ARBA" id="ARBA00005153"/>
    </source>
</evidence>
<feature type="active site" description="Nucleophile" evidence="9">
    <location>
        <position position="78"/>
    </location>
</feature>
<dbReference type="PRINTS" id="PR00096">
    <property type="entry name" value="GATASE"/>
</dbReference>
<dbReference type="CDD" id="cd01742">
    <property type="entry name" value="GATase1_GMP_Synthase"/>
    <property type="match status" value="1"/>
</dbReference>
<evidence type="ECO:0000313" key="12">
    <source>
        <dbReference type="EMBL" id="PIS04619.1"/>
    </source>
</evidence>
<dbReference type="Pfam" id="PF06508">
    <property type="entry name" value="QueC"/>
    <property type="match status" value="1"/>
</dbReference>
<dbReference type="EMBL" id="PEZZ01000046">
    <property type="protein sequence ID" value="PIS04619.1"/>
    <property type="molecule type" value="Genomic_DNA"/>
</dbReference>
<dbReference type="PROSITE" id="PS51553">
    <property type="entry name" value="GMPS_ATP_PPASE"/>
    <property type="match status" value="1"/>
</dbReference>
<dbReference type="PANTHER" id="PTHR11922:SF2">
    <property type="entry name" value="GMP SYNTHASE [GLUTAMINE-HYDROLYZING]"/>
    <property type="match status" value="1"/>
</dbReference>
<keyword evidence="6 9" id="KW-0658">Purine biosynthesis</keyword>
<proteinExistence type="inferred from homology"/>
<dbReference type="EC" id="6.3.5.2" evidence="9"/>
<feature type="domain" description="GMPS ATP-PPase" evidence="11">
    <location>
        <begin position="192"/>
        <end position="385"/>
    </location>
</feature>
<name>A0A2H0VZT1_9BACT</name>
<evidence type="ECO:0000256" key="10">
    <source>
        <dbReference type="PROSITE-ProRule" id="PRU00886"/>
    </source>
</evidence>
<protein>
    <recommendedName>
        <fullName evidence="9">GMP synthase [glutamine-hydrolyzing]</fullName>
        <ecNumber evidence="9">6.3.5.2</ecNumber>
    </recommendedName>
    <alternativeName>
        <fullName evidence="9">GMP synthetase</fullName>
    </alternativeName>
    <alternativeName>
        <fullName evidence="9">Glutamine amidotransferase</fullName>
    </alternativeName>
</protein>
<sequence>MIVILNFGGQYIHLIARRVREMGVYSEIVPHNISAQKLKSLKPEGIILSGGPASVYAKNAPQPNKAIFKLGIPMLGICYGHQLIARYNGAHVDPSALGRFGKIQMTVNNKSGLLKSLKGKEQVWFSNYDVVTAVPKTFKVTAKTTSCPVAVMESQSKKQYGLQFHPEVIHTPSGKKILENFVFGICHAKKSWETKYLPETLGKSVKKTVGQNNVLLAVSGGVDSTVVAALLHQALGSQLYCVHVDHGLMRKDEVSEIKRMFKHLKVKNFKVVDASNLFLQRLKNVSDPEQKRKIIGHTFIEVFEKEAKRLKRSAHISFLAQGTIYPDRIESGSTSKQAAKIKSHHNLTLPKRMQLKILEPIKDLYKDEVRALGLQLGLPKEFIYRHPFPGPGLAVRILGPVDKAKVKILQEADAIFIDELKKQKEYHKIAQAFAALFPVKAVGVMGDSRSYEYVISLRAVSTTDFMTADWYRMNGNLLSDVSNRIVNEVRGVNRVVYDITQKPPGTVEYE</sequence>
<dbReference type="GO" id="GO:0005829">
    <property type="term" value="C:cytosol"/>
    <property type="evidence" value="ECO:0007669"/>
    <property type="project" value="TreeGrafter"/>
</dbReference>
<dbReference type="InterPro" id="IPR025777">
    <property type="entry name" value="GMPS_ATP_PPase_dom"/>
</dbReference>
<comment type="function">
    <text evidence="1 9">Catalyzes the synthesis of GMP from XMP.</text>
</comment>
<dbReference type="InterPro" id="IPR014729">
    <property type="entry name" value="Rossmann-like_a/b/a_fold"/>
</dbReference>
<evidence type="ECO:0000256" key="9">
    <source>
        <dbReference type="HAMAP-Rule" id="MF_00344"/>
    </source>
</evidence>
<comment type="catalytic activity">
    <reaction evidence="9">
        <text>XMP + L-glutamine + ATP + H2O = GMP + L-glutamate + AMP + diphosphate + 2 H(+)</text>
        <dbReference type="Rhea" id="RHEA:11680"/>
        <dbReference type="ChEBI" id="CHEBI:15377"/>
        <dbReference type="ChEBI" id="CHEBI:15378"/>
        <dbReference type="ChEBI" id="CHEBI:29985"/>
        <dbReference type="ChEBI" id="CHEBI:30616"/>
        <dbReference type="ChEBI" id="CHEBI:33019"/>
        <dbReference type="ChEBI" id="CHEBI:57464"/>
        <dbReference type="ChEBI" id="CHEBI:58115"/>
        <dbReference type="ChEBI" id="CHEBI:58359"/>
        <dbReference type="ChEBI" id="CHEBI:456215"/>
        <dbReference type="EC" id="6.3.5.2"/>
    </reaction>
</comment>